<dbReference type="Gene3D" id="3.40.50.2300">
    <property type="match status" value="1"/>
</dbReference>
<dbReference type="PANTHER" id="PTHR48111">
    <property type="entry name" value="REGULATOR OF RPOS"/>
    <property type="match status" value="1"/>
</dbReference>
<dbReference type="AlphaFoldDB" id="H2J4I3"/>
<dbReference type="STRING" id="443254.Marpi_0394"/>
<evidence type="ECO:0000313" key="10">
    <source>
        <dbReference type="EMBL" id="AEX84838.1"/>
    </source>
</evidence>
<evidence type="ECO:0000256" key="3">
    <source>
        <dbReference type="ARBA" id="ARBA00023015"/>
    </source>
</evidence>
<dbReference type="eggNOG" id="COG0745">
    <property type="taxonomic scope" value="Bacteria"/>
</dbReference>
<dbReference type="InterPro" id="IPR011006">
    <property type="entry name" value="CheY-like_superfamily"/>
</dbReference>
<dbReference type="GO" id="GO:0005829">
    <property type="term" value="C:cytosol"/>
    <property type="evidence" value="ECO:0007669"/>
    <property type="project" value="TreeGrafter"/>
</dbReference>
<dbReference type="InterPro" id="IPR001789">
    <property type="entry name" value="Sig_transdc_resp-reg_receiver"/>
</dbReference>
<dbReference type="GO" id="GO:0032993">
    <property type="term" value="C:protein-DNA complex"/>
    <property type="evidence" value="ECO:0007669"/>
    <property type="project" value="TreeGrafter"/>
</dbReference>
<dbReference type="Pfam" id="PF00072">
    <property type="entry name" value="Response_reg"/>
    <property type="match status" value="1"/>
</dbReference>
<dbReference type="GO" id="GO:0000976">
    <property type="term" value="F:transcription cis-regulatory region binding"/>
    <property type="evidence" value="ECO:0007669"/>
    <property type="project" value="TreeGrafter"/>
</dbReference>
<feature type="DNA-binding region" description="OmpR/PhoB-type" evidence="7">
    <location>
        <begin position="124"/>
        <end position="218"/>
    </location>
</feature>
<evidence type="ECO:0000259" key="9">
    <source>
        <dbReference type="PROSITE" id="PS51755"/>
    </source>
</evidence>
<dbReference type="GO" id="GO:0006355">
    <property type="term" value="P:regulation of DNA-templated transcription"/>
    <property type="evidence" value="ECO:0007669"/>
    <property type="project" value="InterPro"/>
</dbReference>
<dbReference type="SMART" id="SM00448">
    <property type="entry name" value="REC"/>
    <property type="match status" value="1"/>
</dbReference>
<dbReference type="CDD" id="cd17574">
    <property type="entry name" value="REC_OmpR"/>
    <property type="match status" value="1"/>
</dbReference>
<dbReference type="EMBL" id="CP003257">
    <property type="protein sequence ID" value="AEX84838.1"/>
    <property type="molecule type" value="Genomic_DNA"/>
</dbReference>
<sequence length="225" mass="26213">MASILIVEDDSDIREILRTYLEIEKYDVFEVENIQEMKAFLSKNHVDIILLDIMLPDGDSVEILPYIRSANRNTGIIIVSAKNTDRDKIYGIESGADDYVTKPFNPREVVARVRALLKRLKNEDEKLEFGPLEIFSGNYVVKHKNNVIDLTAKEFEILLLLAKNNKKIFSREEIIDRIWFDSDYITDRVVDVHISMIRSKIGKGWIKTVRNFGYKFNPQAWEVEE</sequence>
<name>H2J4I3_MARPK</name>
<dbReference type="SUPFAM" id="SSF46894">
    <property type="entry name" value="C-terminal effector domain of the bipartite response regulators"/>
    <property type="match status" value="1"/>
</dbReference>
<keyword evidence="11" id="KW-1185">Reference proteome</keyword>
<gene>
    <name evidence="10" type="ordered locus">Marpi_0394</name>
</gene>
<organism evidence="10 11">
    <name type="scientific">Marinitoga piezophila (strain DSM 14283 / JCM 11233 / KA3)</name>
    <dbReference type="NCBI Taxonomy" id="443254"/>
    <lineage>
        <taxon>Bacteria</taxon>
        <taxon>Thermotogati</taxon>
        <taxon>Thermotogota</taxon>
        <taxon>Thermotogae</taxon>
        <taxon>Petrotogales</taxon>
        <taxon>Petrotogaceae</taxon>
        <taxon>Marinitoga</taxon>
    </lineage>
</organism>
<dbReference type="PROSITE" id="PS51755">
    <property type="entry name" value="OMPR_PHOB"/>
    <property type="match status" value="1"/>
</dbReference>
<dbReference type="PANTHER" id="PTHR48111:SF21">
    <property type="entry name" value="DNA-BINDING DUAL MASTER TRANSCRIPTIONAL REGULATOR RPAA"/>
    <property type="match status" value="1"/>
</dbReference>
<dbReference type="Proteomes" id="UP000007161">
    <property type="component" value="Chromosome"/>
</dbReference>
<keyword evidence="3" id="KW-0805">Transcription regulation</keyword>
<evidence type="ECO:0000256" key="5">
    <source>
        <dbReference type="ARBA" id="ARBA00023163"/>
    </source>
</evidence>
<dbReference type="Gene3D" id="6.10.250.690">
    <property type="match status" value="1"/>
</dbReference>
<dbReference type="HOGENOM" id="CLU_000445_30_3_0"/>
<dbReference type="OrthoDB" id="48397at2"/>
<evidence type="ECO:0000256" key="2">
    <source>
        <dbReference type="ARBA" id="ARBA00023012"/>
    </source>
</evidence>
<evidence type="ECO:0000256" key="1">
    <source>
        <dbReference type="ARBA" id="ARBA00022553"/>
    </source>
</evidence>
<dbReference type="SUPFAM" id="SSF52172">
    <property type="entry name" value="CheY-like"/>
    <property type="match status" value="1"/>
</dbReference>
<keyword evidence="2" id="KW-0902">Two-component regulatory system</keyword>
<evidence type="ECO:0000259" key="8">
    <source>
        <dbReference type="PROSITE" id="PS50110"/>
    </source>
</evidence>
<dbReference type="InterPro" id="IPR016032">
    <property type="entry name" value="Sig_transdc_resp-reg_C-effctor"/>
</dbReference>
<evidence type="ECO:0000256" key="6">
    <source>
        <dbReference type="PROSITE-ProRule" id="PRU00169"/>
    </source>
</evidence>
<keyword evidence="5" id="KW-0804">Transcription</keyword>
<dbReference type="Pfam" id="PF00486">
    <property type="entry name" value="Trans_reg_C"/>
    <property type="match status" value="1"/>
</dbReference>
<dbReference type="InterPro" id="IPR039420">
    <property type="entry name" value="WalR-like"/>
</dbReference>
<keyword evidence="1 6" id="KW-0597">Phosphoprotein</keyword>
<dbReference type="KEGG" id="mpz:Marpi_0394"/>
<dbReference type="SMART" id="SM00862">
    <property type="entry name" value="Trans_reg_C"/>
    <property type="match status" value="1"/>
</dbReference>
<dbReference type="GO" id="GO:0000156">
    <property type="term" value="F:phosphorelay response regulator activity"/>
    <property type="evidence" value="ECO:0007669"/>
    <property type="project" value="TreeGrafter"/>
</dbReference>
<evidence type="ECO:0000256" key="4">
    <source>
        <dbReference type="ARBA" id="ARBA00023125"/>
    </source>
</evidence>
<evidence type="ECO:0000313" key="11">
    <source>
        <dbReference type="Proteomes" id="UP000007161"/>
    </source>
</evidence>
<accession>H2J4I3</accession>
<dbReference type="InterPro" id="IPR001867">
    <property type="entry name" value="OmpR/PhoB-type_DNA-bd"/>
</dbReference>
<feature type="domain" description="OmpR/PhoB-type" evidence="9">
    <location>
        <begin position="124"/>
        <end position="218"/>
    </location>
</feature>
<dbReference type="RefSeq" id="WP_014295910.1">
    <property type="nucleotide sequence ID" value="NC_016751.1"/>
</dbReference>
<dbReference type="InterPro" id="IPR036388">
    <property type="entry name" value="WH-like_DNA-bd_sf"/>
</dbReference>
<dbReference type="CDD" id="cd00383">
    <property type="entry name" value="trans_reg_C"/>
    <property type="match status" value="1"/>
</dbReference>
<protein>
    <submittedName>
        <fullName evidence="10">Response regulator with CheY-like receiver domain and winged-helix DNA-binding domain</fullName>
    </submittedName>
</protein>
<reference evidence="11" key="2">
    <citation type="submission" date="2012-01" db="EMBL/GenBank/DDBJ databases">
        <title>Complete sequence of chromosome of Marinitoga piezophila KA3.</title>
        <authorList>
            <person name="Lucas S."/>
            <person name="Han J."/>
            <person name="Lapidus A."/>
            <person name="Cheng J.-F."/>
            <person name="Goodwin L."/>
            <person name="Pitluck S."/>
            <person name="Peters L."/>
            <person name="Mikhailova N."/>
            <person name="Teshima H."/>
            <person name="Detter J.C."/>
            <person name="Han C."/>
            <person name="Tapia R."/>
            <person name="Land M."/>
            <person name="Hauser L."/>
            <person name="Kyrpides N."/>
            <person name="Ivanova N."/>
            <person name="Pagani I."/>
            <person name="Jebbar M."/>
            <person name="Vannier P."/>
            <person name="Oger P."/>
            <person name="Cario A."/>
            <person name="Bartlett D."/>
            <person name="Noll K.M."/>
            <person name="Woyke T."/>
        </authorList>
    </citation>
    <scope>NUCLEOTIDE SEQUENCE [LARGE SCALE GENOMIC DNA]</scope>
    <source>
        <strain evidence="11">DSM 14283 / JCM 11233 / KA3</strain>
    </source>
</reference>
<proteinExistence type="predicted"/>
<feature type="modified residue" description="4-aspartylphosphate" evidence="6">
    <location>
        <position position="52"/>
    </location>
</feature>
<dbReference type="PROSITE" id="PS50110">
    <property type="entry name" value="RESPONSE_REGULATORY"/>
    <property type="match status" value="1"/>
</dbReference>
<dbReference type="Gene3D" id="1.10.10.10">
    <property type="entry name" value="Winged helix-like DNA-binding domain superfamily/Winged helix DNA-binding domain"/>
    <property type="match status" value="1"/>
</dbReference>
<evidence type="ECO:0000256" key="7">
    <source>
        <dbReference type="PROSITE-ProRule" id="PRU01091"/>
    </source>
</evidence>
<keyword evidence="4 7" id="KW-0238">DNA-binding</keyword>
<reference evidence="10 11" key="1">
    <citation type="journal article" date="2012" name="J. Bacteriol.">
        <title>Complete Genome Sequence of the Thermophilic, Piezophilic, Heterotrophic Bacterium Marinitoga piezophila KA3.</title>
        <authorList>
            <person name="Lucas S."/>
            <person name="Han J."/>
            <person name="Lapidus A."/>
            <person name="Cheng J.F."/>
            <person name="Goodwin L.A."/>
            <person name="Pitluck S."/>
            <person name="Peters L."/>
            <person name="Mikhailova N."/>
            <person name="Teshima H."/>
            <person name="Detter J.C."/>
            <person name="Han C."/>
            <person name="Tapia R."/>
            <person name="Land M."/>
            <person name="Hauser L."/>
            <person name="Kyrpides N.C."/>
            <person name="Ivanova N."/>
            <person name="Pagani I."/>
            <person name="Vannier P."/>
            <person name="Oger P."/>
            <person name="Bartlett D.H."/>
            <person name="Noll K.M."/>
            <person name="Woyke T."/>
            <person name="Jebbar M."/>
        </authorList>
    </citation>
    <scope>NUCLEOTIDE SEQUENCE [LARGE SCALE GENOMIC DNA]</scope>
    <source>
        <strain evidence="11">DSM 14283 / JCM 11233 / KA3</strain>
    </source>
</reference>
<feature type="domain" description="Response regulatory" evidence="8">
    <location>
        <begin position="3"/>
        <end position="117"/>
    </location>
</feature>